<evidence type="ECO:0000313" key="2">
    <source>
        <dbReference type="Proteomes" id="UP000266841"/>
    </source>
</evidence>
<name>K0SG50_THAOC</name>
<sequence>MWIKSICLLIYAADSKSLYAPSIVSTEARCPMVGLEPAGGVWGDDGVYPARRSALYTLTGPLGRSMASDDLKQSSLHRRFDNHQSVGSDVRATHVQLGCV</sequence>
<gene>
    <name evidence="1" type="ORF">THAOC_22375</name>
</gene>
<comment type="caution">
    <text evidence="1">The sequence shown here is derived from an EMBL/GenBank/DDBJ whole genome shotgun (WGS) entry which is preliminary data.</text>
</comment>
<dbReference type="AlphaFoldDB" id="K0SG50"/>
<organism evidence="1 2">
    <name type="scientific">Thalassiosira oceanica</name>
    <name type="common">Marine diatom</name>
    <dbReference type="NCBI Taxonomy" id="159749"/>
    <lineage>
        <taxon>Eukaryota</taxon>
        <taxon>Sar</taxon>
        <taxon>Stramenopiles</taxon>
        <taxon>Ochrophyta</taxon>
        <taxon>Bacillariophyta</taxon>
        <taxon>Coscinodiscophyceae</taxon>
        <taxon>Thalassiosirophycidae</taxon>
        <taxon>Thalassiosirales</taxon>
        <taxon>Thalassiosiraceae</taxon>
        <taxon>Thalassiosira</taxon>
    </lineage>
</organism>
<accession>K0SG50</accession>
<reference evidence="1 2" key="1">
    <citation type="journal article" date="2012" name="Genome Biol.">
        <title>Genome and low-iron response of an oceanic diatom adapted to chronic iron limitation.</title>
        <authorList>
            <person name="Lommer M."/>
            <person name="Specht M."/>
            <person name="Roy A.S."/>
            <person name="Kraemer L."/>
            <person name="Andreson R."/>
            <person name="Gutowska M.A."/>
            <person name="Wolf J."/>
            <person name="Bergner S.V."/>
            <person name="Schilhabel M.B."/>
            <person name="Klostermeier U.C."/>
            <person name="Beiko R.G."/>
            <person name="Rosenstiel P."/>
            <person name="Hippler M."/>
            <person name="Laroche J."/>
        </authorList>
    </citation>
    <scope>NUCLEOTIDE SEQUENCE [LARGE SCALE GENOMIC DNA]</scope>
    <source>
        <strain evidence="1 2">CCMP1005</strain>
    </source>
</reference>
<proteinExistence type="predicted"/>
<keyword evidence="2" id="KW-1185">Reference proteome</keyword>
<evidence type="ECO:0000313" key="1">
    <source>
        <dbReference type="EMBL" id="EJK57567.1"/>
    </source>
</evidence>
<dbReference type="Proteomes" id="UP000266841">
    <property type="component" value="Unassembled WGS sequence"/>
</dbReference>
<protein>
    <submittedName>
        <fullName evidence="1">Uncharacterized protein</fullName>
    </submittedName>
</protein>
<dbReference type="EMBL" id="AGNL01027858">
    <property type="protein sequence ID" value="EJK57567.1"/>
    <property type="molecule type" value="Genomic_DNA"/>
</dbReference>